<dbReference type="GO" id="GO:0043590">
    <property type="term" value="C:bacterial nucleoid"/>
    <property type="evidence" value="ECO:0007669"/>
    <property type="project" value="TreeGrafter"/>
</dbReference>
<dbReference type="Pfam" id="PF02565">
    <property type="entry name" value="RecO_C"/>
    <property type="match status" value="1"/>
</dbReference>
<keyword evidence="3 7" id="KW-0227">DNA damage</keyword>
<dbReference type="GO" id="GO:0006302">
    <property type="term" value="P:double-strand break repair"/>
    <property type="evidence" value="ECO:0007669"/>
    <property type="project" value="TreeGrafter"/>
</dbReference>
<name>A0A6N7UZM5_9FIRM</name>
<evidence type="ECO:0000259" key="8">
    <source>
        <dbReference type="Pfam" id="PF11967"/>
    </source>
</evidence>
<evidence type="ECO:0000256" key="6">
    <source>
        <dbReference type="ARBA" id="ARBA00033409"/>
    </source>
</evidence>
<dbReference type="InterPro" id="IPR037278">
    <property type="entry name" value="ARFGAP/RecO"/>
</dbReference>
<dbReference type="InterPro" id="IPR022572">
    <property type="entry name" value="DNA_rep/recomb_RecO_N"/>
</dbReference>
<evidence type="ECO:0000256" key="1">
    <source>
        <dbReference type="ARBA" id="ARBA00007452"/>
    </source>
</evidence>
<organism evidence="9 10">
    <name type="scientific">Suipraeoptans intestinalis</name>
    <dbReference type="NCBI Taxonomy" id="2606628"/>
    <lineage>
        <taxon>Bacteria</taxon>
        <taxon>Bacillati</taxon>
        <taxon>Bacillota</taxon>
        <taxon>Clostridia</taxon>
        <taxon>Lachnospirales</taxon>
        <taxon>Lachnospiraceae</taxon>
        <taxon>Suipraeoptans</taxon>
    </lineage>
</organism>
<dbReference type="NCBIfam" id="TIGR00613">
    <property type="entry name" value="reco"/>
    <property type="match status" value="1"/>
</dbReference>
<dbReference type="SUPFAM" id="SSF57863">
    <property type="entry name" value="ArfGap/RecO-like zinc finger"/>
    <property type="match status" value="1"/>
</dbReference>
<dbReference type="PANTHER" id="PTHR33991:SF1">
    <property type="entry name" value="DNA REPAIR PROTEIN RECO"/>
    <property type="match status" value="1"/>
</dbReference>
<dbReference type="InterPro" id="IPR012340">
    <property type="entry name" value="NA-bd_OB-fold"/>
</dbReference>
<gene>
    <name evidence="7 9" type="primary">recO</name>
    <name evidence="9" type="ORF">FYJ34_03365</name>
</gene>
<dbReference type="InterPro" id="IPR042242">
    <property type="entry name" value="RecO_C"/>
</dbReference>
<protein>
    <recommendedName>
        <fullName evidence="2 7">DNA repair protein RecO</fullName>
    </recommendedName>
    <alternativeName>
        <fullName evidence="6 7">Recombination protein O</fullName>
    </alternativeName>
</protein>
<evidence type="ECO:0000256" key="4">
    <source>
        <dbReference type="ARBA" id="ARBA00023172"/>
    </source>
</evidence>
<dbReference type="Proteomes" id="UP000434409">
    <property type="component" value="Unassembled WGS sequence"/>
</dbReference>
<feature type="domain" description="DNA replication/recombination mediator RecO N-terminal" evidence="8">
    <location>
        <begin position="4"/>
        <end position="80"/>
    </location>
</feature>
<evidence type="ECO:0000256" key="7">
    <source>
        <dbReference type="HAMAP-Rule" id="MF_00201"/>
    </source>
</evidence>
<evidence type="ECO:0000256" key="2">
    <source>
        <dbReference type="ARBA" id="ARBA00021310"/>
    </source>
</evidence>
<keyword evidence="5 7" id="KW-0234">DNA repair</keyword>
<dbReference type="Gene3D" id="2.40.50.140">
    <property type="entry name" value="Nucleic acid-binding proteins"/>
    <property type="match status" value="1"/>
</dbReference>
<evidence type="ECO:0000313" key="10">
    <source>
        <dbReference type="Proteomes" id="UP000434409"/>
    </source>
</evidence>
<accession>A0A6N7UZM5</accession>
<dbReference type="Gene3D" id="1.20.1440.120">
    <property type="entry name" value="Recombination protein O, C-terminal domain"/>
    <property type="match status" value="1"/>
</dbReference>
<dbReference type="AlphaFoldDB" id="A0A6N7UZM5"/>
<comment type="caution">
    <text evidence="9">The sequence shown here is derived from an EMBL/GenBank/DDBJ whole genome shotgun (WGS) entry which is preliminary data.</text>
</comment>
<keyword evidence="4 7" id="KW-0233">DNA recombination</keyword>
<keyword evidence="10" id="KW-1185">Reference proteome</keyword>
<dbReference type="GO" id="GO:0006310">
    <property type="term" value="P:DNA recombination"/>
    <property type="evidence" value="ECO:0007669"/>
    <property type="project" value="UniProtKB-UniRule"/>
</dbReference>
<comment type="function">
    <text evidence="7">Involved in DNA repair and RecF pathway recombination.</text>
</comment>
<dbReference type="HAMAP" id="MF_00201">
    <property type="entry name" value="RecO"/>
    <property type="match status" value="1"/>
</dbReference>
<dbReference type="RefSeq" id="WP_320651800.1">
    <property type="nucleotide sequence ID" value="NZ_JAXFXH010000007.1"/>
</dbReference>
<comment type="similarity">
    <text evidence="1 7">Belongs to the RecO family.</text>
</comment>
<sequence>MVNQIKVTGMILSSTPVGEYDRRVVLLTKERGKISGFARGARRQGSSLLGATGAFTFGKFTVYEGKSSYTLVQAEVINYFSELRGDTKWVCRGLYFLEMADYYAREGTDETLLLKLLYQSLRALTAKSIPDSLVQVIFEWKAIAINGEGPQAFSCVFCGKKEGLERFSMRRGGLVCGKCQEEGRKLHPSTVYTLQYILSAPVEQLYQFVVSRQVQEELETLWKDYSRIHIDKTFQTLEILKQIAGE</sequence>
<dbReference type="PANTHER" id="PTHR33991">
    <property type="entry name" value="DNA REPAIR PROTEIN RECO"/>
    <property type="match status" value="1"/>
</dbReference>
<evidence type="ECO:0000313" key="9">
    <source>
        <dbReference type="EMBL" id="MSR93330.1"/>
    </source>
</evidence>
<dbReference type="SUPFAM" id="SSF50249">
    <property type="entry name" value="Nucleic acid-binding proteins"/>
    <property type="match status" value="1"/>
</dbReference>
<reference evidence="9 10" key="1">
    <citation type="submission" date="2019-08" db="EMBL/GenBank/DDBJ databases">
        <title>In-depth cultivation of the pig gut microbiome towards novel bacterial diversity and tailored functional studies.</title>
        <authorList>
            <person name="Wylensek D."/>
            <person name="Hitch T.C.A."/>
            <person name="Clavel T."/>
        </authorList>
    </citation>
    <scope>NUCLEOTIDE SEQUENCE [LARGE SCALE GENOMIC DNA]</scope>
    <source>
        <strain evidence="9 10">68-1-5</strain>
    </source>
</reference>
<evidence type="ECO:0000256" key="5">
    <source>
        <dbReference type="ARBA" id="ARBA00023204"/>
    </source>
</evidence>
<proteinExistence type="inferred from homology"/>
<dbReference type="Gene3D" id="6.20.220.20">
    <property type="entry name" value="Recombination protein O, zinc-binding domain"/>
    <property type="match status" value="1"/>
</dbReference>
<dbReference type="Pfam" id="PF11967">
    <property type="entry name" value="RecO_N"/>
    <property type="match status" value="1"/>
</dbReference>
<evidence type="ECO:0000256" key="3">
    <source>
        <dbReference type="ARBA" id="ARBA00022763"/>
    </source>
</evidence>
<dbReference type="EMBL" id="VULY01000018">
    <property type="protein sequence ID" value="MSR93330.1"/>
    <property type="molecule type" value="Genomic_DNA"/>
</dbReference>
<dbReference type="InterPro" id="IPR003717">
    <property type="entry name" value="RecO"/>
</dbReference>